<reference evidence="1" key="1">
    <citation type="submission" date="2023-06" db="EMBL/GenBank/DDBJ databases">
        <authorList>
            <person name="Kurt Z."/>
        </authorList>
    </citation>
    <scope>NUCLEOTIDE SEQUENCE</scope>
</reference>
<name>A0AA86U6N5_9EUKA</name>
<sequence length="228" mass="26616">MTEDSNSSESTCSNKINMYSFASNYPNTQKKFIKKSTTQLTTQNTKKIRNHTYSKFFTPKKTESYNKDDENKTRNIVTVNHDLINSKPYTSMGIYCQGSFQLFDFSNLSLVTKDIHKVSVIEGIIDLSLLKGSIQCLKLISCKVQNSWNSDFHCEELQVTSRDGDISWLQHVKCERIKWHYLFVEVNYDLLKLNYDNLVNVSFYQINCQPELASPQTVRYENQMLRYC</sequence>
<accession>A0AA86U6N5</accession>
<comment type="caution">
    <text evidence="1">The sequence shown here is derived from an EMBL/GenBank/DDBJ whole genome shotgun (WGS) entry which is preliminary data.</text>
</comment>
<dbReference type="EMBL" id="CATOUU010000711">
    <property type="protein sequence ID" value="CAI9943119.1"/>
    <property type="molecule type" value="Genomic_DNA"/>
</dbReference>
<reference evidence="2 3" key="2">
    <citation type="submission" date="2024-07" db="EMBL/GenBank/DDBJ databases">
        <authorList>
            <person name="Akdeniz Z."/>
        </authorList>
    </citation>
    <scope>NUCLEOTIDE SEQUENCE [LARGE SCALE GENOMIC DNA]</scope>
</reference>
<evidence type="ECO:0000313" key="1">
    <source>
        <dbReference type="EMBL" id="CAI9943119.1"/>
    </source>
</evidence>
<proteinExistence type="predicted"/>
<evidence type="ECO:0000313" key="2">
    <source>
        <dbReference type="EMBL" id="CAL6100960.1"/>
    </source>
</evidence>
<organism evidence="1">
    <name type="scientific">Hexamita inflata</name>
    <dbReference type="NCBI Taxonomy" id="28002"/>
    <lineage>
        <taxon>Eukaryota</taxon>
        <taxon>Metamonada</taxon>
        <taxon>Diplomonadida</taxon>
        <taxon>Hexamitidae</taxon>
        <taxon>Hexamitinae</taxon>
        <taxon>Hexamita</taxon>
    </lineage>
</organism>
<dbReference type="EMBL" id="CAXDID020000536">
    <property type="protein sequence ID" value="CAL6100960.1"/>
    <property type="molecule type" value="Genomic_DNA"/>
</dbReference>
<dbReference type="AlphaFoldDB" id="A0AA86U6N5"/>
<keyword evidence="3" id="KW-1185">Reference proteome</keyword>
<gene>
    <name evidence="1" type="ORF">HINF_LOCUS30764</name>
    <name evidence="2" type="ORF">HINF_LOCUS70804</name>
</gene>
<dbReference type="Proteomes" id="UP001642409">
    <property type="component" value="Unassembled WGS sequence"/>
</dbReference>
<protein>
    <submittedName>
        <fullName evidence="2">Hypothetical_protein</fullName>
    </submittedName>
</protein>
<evidence type="ECO:0000313" key="3">
    <source>
        <dbReference type="Proteomes" id="UP001642409"/>
    </source>
</evidence>